<keyword evidence="2" id="KW-0863">Zinc-finger</keyword>
<evidence type="ECO:0000256" key="2">
    <source>
        <dbReference type="PROSITE-ProRule" id="PRU00042"/>
    </source>
</evidence>
<dbReference type="SUPFAM" id="SSF56399">
    <property type="entry name" value="ADP-ribosylation"/>
    <property type="match status" value="1"/>
</dbReference>
<evidence type="ECO:0000313" key="4">
    <source>
        <dbReference type="EMBL" id="KAF8762279.1"/>
    </source>
</evidence>
<gene>
    <name evidence="4" type="ORF">HU200_009668</name>
</gene>
<dbReference type="InterPro" id="IPR017853">
    <property type="entry name" value="GH"/>
</dbReference>
<dbReference type="PANTHER" id="PTHR31681">
    <property type="entry name" value="C2H2-LIKE ZINC FINGER PROTEIN"/>
    <property type="match status" value="1"/>
</dbReference>
<dbReference type="PROSITE" id="PS00028">
    <property type="entry name" value="ZINC_FINGER_C2H2_1"/>
    <property type="match status" value="1"/>
</dbReference>
<dbReference type="Pfam" id="PF00232">
    <property type="entry name" value="Glyco_hydro_1"/>
    <property type="match status" value="1"/>
</dbReference>
<dbReference type="EMBL" id="JACEFO010000661">
    <property type="protein sequence ID" value="KAF8762279.1"/>
    <property type="molecule type" value="Genomic_DNA"/>
</dbReference>
<dbReference type="PANTHER" id="PTHR31681:SF109">
    <property type="entry name" value="OS11G0169400 PROTEIN"/>
    <property type="match status" value="1"/>
</dbReference>
<reference evidence="4" key="1">
    <citation type="submission" date="2020-07" db="EMBL/GenBank/DDBJ databases">
        <title>Genome sequence and genetic diversity analysis of an under-domesticated orphan crop, white fonio (Digitaria exilis).</title>
        <authorList>
            <person name="Bennetzen J.L."/>
            <person name="Chen S."/>
            <person name="Ma X."/>
            <person name="Wang X."/>
            <person name="Yssel A.E.J."/>
            <person name="Chaluvadi S.R."/>
            <person name="Johnson M."/>
            <person name="Gangashetty P."/>
            <person name="Hamidou F."/>
            <person name="Sanogo M.D."/>
            <person name="Zwaenepoel A."/>
            <person name="Wallace J."/>
            <person name="Van De Peer Y."/>
            <person name="Van Deynze A."/>
        </authorList>
    </citation>
    <scope>NUCLEOTIDE SEQUENCE</scope>
    <source>
        <tissue evidence="4">Leaves</tissue>
    </source>
</reference>
<dbReference type="PRINTS" id="PR00131">
    <property type="entry name" value="GLHYDRLASE1"/>
</dbReference>
<sequence length="482" mass="52836">MKDKYGNPPIYITENGTADLDTGNLSKEDALDDNIRLDYLQRHISTIKESIDLGAEVQGHFAWSLLDNFEWTNGYTPRFGLIYVDRDDGFKRYMKKSARWFSEFNRAPRKVFDDDHAIVLKPALDTSILTRRHRDNDDRSRTASSRSLKIPSDLDVDAVYSATISATSSFNSDATSAMASSSSASVATTVTTTTTTASSSPLSSPAPSFAAGSGSSFRGVHQIRKLSGCYECRHSVFDPRSLAAAAAVFHCSDCGEVFAKADSLELHKATKHAVSELGPEDTSRNIVEIIFKSSWLMRKQAPVCKIDRILKVQNSDRTVKRFEQYKESIKERASGDEGKKNARCVADGNELLRFHCTTFSCSIGAAGGTALCRSPEMQCKLCAIIRDGFRVDGDGKIATMATSGRAHDVAEVVSEGEKKAMLVCRVVAGRVKKACGTTKSSEDRDVDSVSPSSETVYSDLDELFVFNPRAILPCFVVIYSGY</sequence>
<comment type="similarity">
    <text evidence="1">Belongs to the glycosyl hydrolase 1 family.</text>
</comment>
<organism evidence="4 5">
    <name type="scientific">Digitaria exilis</name>
    <dbReference type="NCBI Taxonomy" id="1010633"/>
    <lineage>
        <taxon>Eukaryota</taxon>
        <taxon>Viridiplantae</taxon>
        <taxon>Streptophyta</taxon>
        <taxon>Embryophyta</taxon>
        <taxon>Tracheophyta</taxon>
        <taxon>Spermatophyta</taxon>
        <taxon>Magnoliopsida</taxon>
        <taxon>Liliopsida</taxon>
        <taxon>Poales</taxon>
        <taxon>Poaceae</taxon>
        <taxon>PACMAD clade</taxon>
        <taxon>Panicoideae</taxon>
        <taxon>Panicodae</taxon>
        <taxon>Paniceae</taxon>
        <taxon>Anthephorinae</taxon>
        <taxon>Digitaria</taxon>
    </lineage>
</organism>
<proteinExistence type="inferred from homology"/>
<dbReference type="Proteomes" id="UP000636709">
    <property type="component" value="Unassembled WGS sequence"/>
</dbReference>
<dbReference type="SUPFAM" id="SSF51445">
    <property type="entry name" value="(Trans)glycosidases"/>
    <property type="match status" value="1"/>
</dbReference>
<dbReference type="Gene3D" id="3.20.20.80">
    <property type="entry name" value="Glycosidases"/>
    <property type="match status" value="1"/>
</dbReference>
<feature type="domain" description="C2H2-type" evidence="3">
    <location>
        <begin position="249"/>
        <end position="277"/>
    </location>
</feature>
<name>A0A835FJN6_9POAL</name>
<dbReference type="AlphaFoldDB" id="A0A835FJN6"/>
<evidence type="ECO:0000313" key="5">
    <source>
        <dbReference type="Proteomes" id="UP000636709"/>
    </source>
</evidence>
<keyword evidence="5" id="KW-1185">Reference proteome</keyword>
<dbReference type="InterPro" id="IPR013087">
    <property type="entry name" value="Znf_C2H2_type"/>
</dbReference>
<dbReference type="GO" id="GO:0008422">
    <property type="term" value="F:beta-glucosidase activity"/>
    <property type="evidence" value="ECO:0007669"/>
    <property type="project" value="UniProtKB-ARBA"/>
</dbReference>
<comment type="caution">
    <text evidence="4">The sequence shown here is derived from an EMBL/GenBank/DDBJ whole genome shotgun (WGS) entry which is preliminary data.</text>
</comment>
<protein>
    <recommendedName>
        <fullName evidence="3">C2H2-type domain-containing protein</fullName>
    </recommendedName>
</protein>
<dbReference type="InterPro" id="IPR001360">
    <property type="entry name" value="Glyco_hydro_1"/>
</dbReference>
<evidence type="ECO:0000259" key="3">
    <source>
        <dbReference type="PROSITE" id="PS50157"/>
    </source>
</evidence>
<dbReference type="PROSITE" id="PS50157">
    <property type="entry name" value="ZINC_FINGER_C2H2_2"/>
    <property type="match status" value="1"/>
</dbReference>
<dbReference type="GO" id="GO:0008270">
    <property type="term" value="F:zinc ion binding"/>
    <property type="evidence" value="ECO:0007669"/>
    <property type="project" value="UniProtKB-KW"/>
</dbReference>
<evidence type="ECO:0000256" key="1">
    <source>
        <dbReference type="ARBA" id="ARBA00010838"/>
    </source>
</evidence>
<dbReference type="OrthoDB" id="9514740at2759"/>
<keyword evidence="2" id="KW-0479">Metal-binding</keyword>
<dbReference type="Gene3D" id="3.90.228.10">
    <property type="match status" value="1"/>
</dbReference>
<dbReference type="GO" id="GO:0005975">
    <property type="term" value="P:carbohydrate metabolic process"/>
    <property type="evidence" value="ECO:0007669"/>
    <property type="project" value="InterPro"/>
</dbReference>
<keyword evidence="2" id="KW-0862">Zinc</keyword>
<accession>A0A835FJN6</accession>